<gene>
    <name evidence="2" type="ORF">GCM10010912_52410</name>
</gene>
<keyword evidence="1" id="KW-0472">Membrane</keyword>
<proteinExistence type="predicted"/>
<evidence type="ECO:0000313" key="3">
    <source>
        <dbReference type="Proteomes" id="UP000637643"/>
    </source>
</evidence>
<feature type="transmembrane region" description="Helical" evidence="1">
    <location>
        <begin position="21"/>
        <end position="43"/>
    </location>
</feature>
<dbReference type="Proteomes" id="UP000637643">
    <property type="component" value="Unassembled WGS sequence"/>
</dbReference>
<reference evidence="2" key="2">
    <citation type="submission" date="2020-09" db="EMBL/GenBank/DDBJ databases">
        <authorList>
            <person name="Sun Q."/>
            <person name="Zhou Y."/>
        </authorList>
    </citation>
    <scope>NUCLEOTIDE SEQUENCE</scope>
    <source>
        <strain evidence="2">CGMCC 1.16134</strain>
    </source>
</reference>
<keyword evidence="1" id="KW-1133">Transmembrane helix</keyword>
<dbReference type="AlphaFoldDB" id="A0A917CZK9"/>
<reference evidence="2" key="1">
    <citation type="journal article" date="2014" name="Int. J. Syst. Evol. Microbiol.">
        <title>Complete genome sequence of Corynebacterium casei LMG S-19264T (=DSM 44701T), isolated from a smear-ripened cheese.</title>
        <authorList>
            <consortium name="US DOE Joint Genome Institute (JGI-PGF)"/>
            <person name="Walter F."/>
            <person name="Albersmeier A."/>
            <person name="Kalinowski J."/>
            <person name="Ruckert C."/>
        </authorList>
    </citation>
    <scope>NUCLEOTIDE SEQUENCE</scope>
    <source>
        <strain evidence="2">CGMCC 1.16134</strain>
    </source>
</reference>
<sequence>MYNAINENKKFTPHDKTREKGYMYLGIYTLLIKEAFCIIHVIACDVASDIKLNITIPLSR</sequence>
<name>A0A917CZK9_9BACL</name>
<keyword evidence="3" id="KW-1185">Reference proteome</keyword>
<accession>A0A917CZK9</accession>
<evidence type="ECO:0000256" key="1">
    <source>
        <dbReference type="SAM" id="Phobius"/>
    </source>
</evidence>
<keyword evidence="1" id="KW-0812">Transmembrane</keyword>
<comment type="caution">
    <text evidence="2">The sequence shown here is derived from an EMBL/GenBank/DDBJ whole genome shotgun (WGS) entry which is preliminary data.</text>
</comment>
<protein>
    <submittedName>
        <fullName evidence="2">Uncharacterized protein</fullName>
    </submittedName>
</protein>
<organism evidence="2 3">
    <name type="scientific">Paenibacillus albidus</name>
    <dbReference type="NCBI Taxonomy" id="2041023"/>
    <lineage>
        <taxon>Bacteria</taxon>
        <taxon>Bacillati</taxon>
        <taxon>Bacillota</taxon>
        <taxon>Bacilli</taxon>
        <taxon>Bacillales</taxon>
        <taxon>Paenibacillaceae</taxon>
        <taxon>Paenibacillus</taxon>
    </lineage>
</organism>
<dbReference type="EMBL" id="BMKR01000031">
    <property type="protein sequence ID" value="GGG01106.1"/>
    <property type="molecule type" value="Genomic_DNA"/>
</dbReference>
<evidence type="ECO:0000313" key="2">
    <source>
        <dbReference type="EMBL" id="GGG01106.1"/>
    </source>
</evidence>